<keyword evidence="6" id="KW-1185">Reference proteome</keyword>
<evidence type="ECO:0000313" key="6">
    <source>
        <dbReference type="Proteomes" id="UP001213000"/>
    </source>
</evidence>
<feature type="transmembrane region" description="Helical" evidence="4">
    <location>
        <begin position="389"/>
        <end position="411"/>
    </location>
</feature>
<proteinExistence type="inferred from homology"/>
<feature type="compositionally biased region" description="Basic and acidic residues" evidence="3">
    <location>
        <begin position="15"/>
        <end position="32"/>
    </location>
</feature>
<feature type="transmembrane region" description="Helical" evidence="4">
    <location>
        <begin position="55"/>
        <end position="76"/>
    </location>
</feature>
<evidence type="ECO:0000256" key="4">
    <source>
        <dbReference type="SAM" id="Phobius"/>
    </source>
</evidence>
<feature type="transmembrane region" description="Helical" evidence="4">
    <location>
        <begin position="184"/>
        <end position="204"/>
    </location>
</feature>
<feature type="region of interest" description="Disordered" evidence="3">
    <location>
        <begin position="1"/>
        <end position="47"/>
    </location>
</feature>
<dbReference type="AlphaFoldDB" id="A0AAD5VU32"/>
<feature type="compositionally biased region" description="Low complexity" evidence="3">
    <location>
        <begin position="1"/>
        <end position="11"/>
    </location>
</feature>
<protein>
    <recommendedName>
        <fullName evidence="7">MFS general substrate transporter</fullName>
    </recommendedName>
</protein>
<feature type="transmembrane region" description="Helical" evidence="4">
    <location>
        <begin position="417"/>
        <end position="443"/>
    </location>
</feature>
<keyword evidence="4" id="KW-0472">Membrane</keyword>
<comment type="caution">
    <text evidence="5">The sequence shown here is derived from an EMBL/GenBank/DDBJ whole genome shotgun (WGS) entry which is preliminary data.</text>
</comment>
<feature type="transmembrane region" description="Helical" evidence="4">
    <location>
        <begin position="149"/>
        <end position="172"/>
    </location>
</feature>
<dbReference type="GO" id="GO:0022857">
    <property type="term" value="F:transmembrane transporter activity"/>
    <property type="evidence" value="ECO:0007669"/>
    <property type="project" value="InterPro"/>
</dbReference>
<comment type="similarity">
    <text evidence="2">Belongs to the major facilitator superfamily. Monocarboxylate porter (TC 2.A.1.13) family.</text>
</comment>
<evidence type="ECO:0008006" key="7">
    <source>
        <dbReference type="Google" id="ProtNLM"/>
    </source>
</evidence>
<comment type="subcellular location">
    <subcellularLocation>
        <location evidence="1">Membrane</location>
        <topology evidence="1">Multi-pass membrane protein</topology>
    </subcellularLocation>
</comment>
<evidence type="ECO:0000256" key="2">
    <source>
        <dbReference type="ARBA" id="ARBA00006727"/>
    </source>
</evidence>
<dbReference type="PANTHER" id="PTHR11360:SF234">
    <property type="entry name" value="MFS-TYPE TRANSPORTER DBAD-RELATED"/>
    <property type="match status" value="1"/>
</dbReference>
<dbReference type="Gene3D" id="1.20.1250.20">
    <property type="entry name" value="MFS general substrate transporter like domains"/>
    <property type="match status" value="2"/>
</dbReference>
<evidence type="ECO:0000313" key="5">
    <source>
        <dbReference type="EMBL" id="KAJ3569824.1"/>
    </source>
</evidence>
<evidence type="ECO:0000256" key="3">
    <source>
        <dbReference type="SAM" id="MobiDB-lite"/>
    </source>
</evidence>
<dbReference type="InterPro" id="IPR011701">
    <property type="entry name" value="MFS"/>
</dbReference>
<dbReference type="PANTHER" id="PTHR11360">
    <property type="entry name" value="MONOCARBOXYLATE TRANSPORTER"/>
    <property type="match status" value="1"/>
</dbReference>
<dbReference type="GO" id="GO:0016020">
    <property type="term" value="C:membrane"/>
    <property type="evidence" value="ECO:0007669"/>
    <property type="project" value="UniProtKB-SubCell"/>
</dbReference>
<feature type="transmembrane region" description="Helical" evidence="4">
    <location>
        <begin position="216"/>
        <end position="236"/>
    </location>
</feature>
<dbReference type="InterPro" id="IPR050327">
    <property type="entry name" value="Proton-linked_MCT"/>
</dbReference>
<dbReference type="Pfam" id="PF07690">
    <property type="entry name" value="MFS_1"/>
    <property type="match status" value="1"/>
</dbReference>
<evidence type="ECO:0000256" key="1">
    <source>
        <dbReference type="ARBA" id="ARBA00004141"/>
    </source>
</evidence>
<reference evidence="5" key="1">
    <citation type="submission" date="2022-07" db="EMBL/GenBank/DDBJ databases">
        <title>Genome Sequence of Leucocoprinus birnbaumii.</title>
        <authorList>
            <person name="Buettner E."/>
        </authorList>
    </citation>
    <scope>NUCLEOTIDE SEQUENCE</scope>
    <source>
        <strain evidence="5">VT141</strain>
    </source>
</reference>
<feature type="transmembrane region" description="Helical" evidence="4">
    <location>
        <begin position="351"/>
        <end position="377"/>
    </location>
</feature>
<feature type="transmembrane region" description="Helical" evidence="4">
    <location>
        <begin position="96"/>
        <end position="115"/>
    </location>
</feature>
<dbReference type="Proteomes" id="UP001213000">
    <property type="component" value="Unassembled WGS sequence"/>
</dbReference>
<keyword evidence="4" id="KW-1133">Transmembrane helix</keyword>
<feature type="transmembrane region" description="Helical" evidence="4">
    <location>
        <begin position="262"/>
        <end position="284"/>
    </location>
</feature>
<feature type="transmembrane region" description="Helical" evidence="4">
    <location>
        <begin position="296"/>
        <end position="314"/>
    </location>
</feature>
<dbReference type="SUPFAM" id="SSF103473">
    <property type="entry name" value="MFS general substrate transporter"/>
    <property type="match status" value="1"/>
</dbReference>
<dbReference type="EMBL" id="JANIEX010000268">
    <property type="protein sequence ID" value="KAJ3569824.1"/>
    <property type="molecule type" value="Genomic_DNA"/>
</dbReference>
<name>A0AAD5VU32_9AGAR</name>
<sequence>MTTSSLSSDDSNAMSRHDQNTLHDEKHEKLHEPLTPPEPEAQVKLPDFPEGGTRGWLVVLGGCIMTFCTFGVVQSFGVYQDYYTRVALSEHTPSEISWIGSVQVFFLFAIGLPAGKLFELGYFHHSIITGSLLFIFSTFMLSLAQPHHYYQYFLAQSIGVGLGMGLMFIPSISVSAHYFRRRRSLAMGLVIVGASLGGCIYPIMLNNLFESAGFPWAIRAVGFMDLGLLIIANSIMRTRLPPNKKKGNTSPMVKEILTDIPYLFYMAGSFLVFWGIFIPFFYLQLWSSLHSINAKVTKYSITIMNATSIVGRIVPNMIADKYGPLNTAVIFSFITGCLVFVMFGATTSGGVVAFGIFYGFFSGGMVSLTTPTVSSFITHSDGSDLPLRIAILSFTLSFPLLTGNPIAGALLSPPRLLWFRPIILAGVFVLAGSACCMLSWRLLKKRKGSNHF</sequence>
<accession>A0AAD5VU32</accession>
<feature type="transmembrane region" description="Helical" evidence="4">
    <location>
        <begin position="326"/>
        <end position="345"/>
    </location>
</feature>
<dbReference type="InterPro" id="IPR036259">
    <property type="entry name" value="MFS_trans_sf"/>
</dbReference>
<organism evidence="5 6">
    <name type="scientific">Leucocoprinus birnbaumii</name>
    <dbReference type="NCBI Taxonomy" id="56174"/>
    <lineage>
        <taxon>Eukaryota</taxon>
        <taxon>Fungi</taxon>
        <taxon>Dikarya</taxon>
        <taxon>Basidiomycota</taxon>
        <taxon>Agaricomycotina</taxon>
        <taxon>Agaricomycetes</taxon>
        <taxon>Agaricomycetidae</taxon>
        <taxon>Agaricales</taxon>
        <taxon>Agaricineae</taxon>
        <taxon>Agaricaceae</taxon>
        <taxon>Leucocoprinus</taxon>
    </lineage>
</organism>
<feature type="transmembrane region" description="Helical" evidence="4">
    <location>
        <begin position="122"/>
        <end position="143"/>
    </location>
</feature>
<keyword evidence="4" id="KW-0812">Transmembrane</keyword>
<gene>
    <name evidence="5" type="ORF">NP233_g4800</name>
</gene>